<dbReference type="EMBL" id="CATQJL010000305">
    <property type="protein sequence ID" value="CAJ0603995.1"/>
    <property type="molecule type" value="Genomic_DNA"/>
</dbReference>
<name>A0AA36MB00_CYLNA</name>
<dbReference type="Proteomes" id="UP001176961">
    <property type="component" value="Unassembled WGS sequence"/>
</dbReference>
<reference evidence="3" key="1">
    <citation type="submission" date="2023-07" db="EMBL/GenBank/DDBJ databases">
        <authorList>
            <consortium name="CYATHOMIX"/>
        </authorList>
    </citation>
    <scope>NUCLEOTIDE SEQUENCE</scope>
    <source>
        <strain evidence="3">N/A</strain>
    </source>
</reference>
<proteinExistence type="predicted"/>
<feature type="signal peptide" evidence="2">
    <location>
        <begin position="1"/>
        <end position="17"/>
    </location>
</feature>
<protein>
    <submittedName>
        <fullName evidence="3">Uncharacterized protein</fullName>
    </submittedName>
</protein>
<keyword evidence="2" id="KW-0732">Signal</keyword>
<evidence type="ECO:0000256" key="1">
    <source>
        <dbReference type="SAM" id="MobiDB-lite"/>
    </source>
</evidence>
<feature type="region of interest" description="Disordered" evidence="1">
    <location>
        <begin position="94"/>
        <end position="122"/>
    </location>
</feature>
<evidence type="ECO:0000313" key="3">
    <source>
        <dbReference type="EMBL" id="CAJ0603995.1"/>
    </source>
</evidence>
<organism evidence="3 4">
    <name type="scientific">Cylicocyclus nassatus</name>
    <name type="common">Nematode worm</name>
    <dbReference type="NCBI Taxonomy" id="53992"/>
    <lineage>
        <taxon>Eukaryota</taxon>
        <taxon>Metazoa</taxon>
        <taxon>Ecdysozoa</taxon>
        <taxon>Nematoda</taxon>
        <taxon>Chromadorea</taxon>
        <taxon>Rhabditida</taxon>
        <taxon>Rhabditina</taxon>
        <taxon>Rhabditomorpha</taxon>
        <taxon>Strongyloidea</taxon>
        <taxon>Strongylidae</taxon>
        <taxon>Cylicocyclus</taxon>
    </lineage>
</organism>
<sequence length="122" mass="12953">MLLRILVFLSALGLSMGQPCPGCFPGYNSGGCAGCGPRTYRFPMMQQMLPSPYGPCGGLPCQRPPMPGHNGHFGGMGQEQQVFGIPDPIVTDTGRLINAPFQPPKSIPPLRVGTNPLFNPLS</sequence>
<evidence type="ECO:0000256" key="2">
    <source>
        <dbReference type="SAM" id="SignalP"/>
    </source>
</evidence>
<comment type="caution">
    <text evidence="3">The sequence shown here is derived from an EMBL/GenBank/DDBJ whole genome shotgun (WGS) entry which is preliminary data.</text>
</comment>
<evidence type="ECO:0000313" key="4">
    <source>
        <dbReference type="Proteomes" id="UP001176961"/>
    </source>
</evidence>
<keyword evidence="4" id="KW-1185">Reference proteome</keyword>
<accession>A0AA36MB00</accession>
<gene>
    <name evidence="3" type="ORF">CYNAS_LOCUS15978</name>
</gene>
<dbReference type="AlphaFoldDB" id="A0AA36MB00"/>
<feature type="chain" id="PRO_5041339077" evidence="2">
    <location>
        <begin position="18"/>
        <end position="122"/>
    </location>
</feature>